<name>A0A8J9YII0_9NEOP</name>
<proteinExistence type="predicted"/>
<feature type="non-terminal residue" evidence="2">
    <location>
        <position position="119"/>
    </location>
</feature>
<dbReference type="OrthoDB" id="10565648at2759"/>
<gene>
    <name evidence="2" type="ORF">BINO364_LOCUS14221</name>
</gene>
<organism evidence="2 3">
    <name type="scientific">Brenthis ino</name>
    <name type="common">lesser marbled fritillary</name>
    <dbReference type="NCBI Taxonomy" id="405034"/>
    <lineage>
        <taxon>Eukaryota</taxon>
        <taxon>Metazoa</taxon>
        <taxon>Ecdysozoa</taxon>
        <taxon>Arthropoda</taxon>
        <taxon>Hexapoda</taxon>
        <taxon>Insecta</taxon>
        <taxon>Pterygota</taxon>
        <taxon>Neoptera</taxon>
        <taxon>Endopterygota</taxon>
        <taxon>Lepidoptera</taxon>
        <taxon>Glossata</taxon>
        <taxon>Ditrysia</taxon>
        <taxon>Papilionoidea</taxon>
        <taxon>Nymphalidae</taxon>
        <taxon>Heliconiinae</taxon>
        <taxon>Argynnini</taxon>
        <taxon>Brenthis</taxon>
    </lineage>
</organism>
<evidence type="ECO:0000313" key="2">
    <source>
        <dbReference type="EMBL" id="CAH0729071.1"/>
    </source>
</evidence>
<feature type="region of interest" description="Disordered" evidence="1">
    <location>
        <begin position="58"/>
        <end position="88"/>
    </location>
</feature>
<sequence>MRPTSVSATAAPPPAACRAASATERGHSWNCKKLPWVSSIKLESYLFRYPRYGEVDQRATRHLPPRRPSNKHITSAAGHFHPSAPDTGATVECARAHSALHRPNAANIPTQSLSYISGL</sequence>
<dbReference type="AlphaFoldDB" id="A0A8J9YII0"/>
<evidence type="ECO:0000256" key="1">
    <source>
        <dbReference type="SAM" id="MobiDB-lite"/>
    </source>
</evidence>
<protein>
    <submittedName>
        <fullName evidence="2">Uncharacterized protein</fullName>
    </submittedName>
</protein>
<dbReference type="EMBL" id="OV170227">
    <property type="protein sequence ID" value="CAH0729071.1"/>
    <property type="molecule type" value="Genomic_DNA"/>
</dbReference>
<dbReference type="Proteomes" id="UP000838878">
    <property type="component" value="Chromosome 7"/>
</dbReference>
<keyword evidence="3" id="KW-1185">Reference proteome</keyword>
<feature type="compositionally biased region" description="Basic residues" evidence="1">
    <location>
        <begin position="60"/>
        <end position="70"/>
    </location>
</feature>
<accession>A0A8J9YII0</accession>
<evidence type="ECO:0000313" key="3">
    <source>
        <dbReference type="Proteomes" id="UP000838878"/>
    </source>
</evidence>
<reference evidence="2" key="1">
    <citation type="submission" date="2021-12" db="EMBL/GenBank/DDBJ databases">
        <authorList>
            <person name="Martin H S."/>
        </authorList>
    </citation>
    <scope>NUCLEOTIDE SEQUENCE</scope>
</reference>